<evidence type="ECO:0000313" key="2">
    <source>
        <dbReference type="Proteomes" id="UP001266305"/>
    </source>
</evidence>
<evidence type="ECO:0000313" key="1">
    <source>
        <dbReference type="EMBL" id="KAK2117696.1"/>
    </source>
</evidence>
<comment type="caution">
    <text evidence="1">The sequence shown here is derived from an EMBL/GenBank/DDBJ whole genome shotgun (WGS) entry which is preliminary data.</text>
</comment>
<keyword evidence="2" id="KW-1185">Reference proteome</keyword>
<reference evidence="1 2" key="1">
    <citation type="submission" date="2023-05" db="EMBL/GenBank/DDBJ databases">
        <title>B98-5 Cell Line De Novo Hybrid Assembly: An Optical Mapping Approach.</title>
        <authorList>
            <person name="Kananen K."/>
            <person name="Auerbach J.A."/>
            <person name="Kautto E."/>
            <person name="Blachly J.S."/>
        </authorList>
    </citation>
    <scope>NUCLEOTIDE SEQUENCE [LARGE SCALE GENOMIC DNA]</scope>
    <source>
        <strain evidence="1">B95-8</strain>
        <tissue evidence="1">Cell line</tissue>
    </source>
</reference>
<dbReference type="EMBL" id="JASSZA010000002">
    <property type="protein sequence ID" value="KAK2117696.1"/>
    <property type="molecule type" value="Genomic_DNA"/>
</dbReference>
<sequence>MEVMVVFAKPAIVDAQLGRVSLAHQSGDLLLRILMSTDWLAHHHSHSLPRHQFLLYRPELLMQKMPRSQHQPTADSNTYRSTALQVVPFVSTAPNYTSTVVHNITLQMPTTKSLYESMLDGGQPDISVHALSTTHQRLSFPKRFLKKRLPLEIYVSKAHELSTIPKKKGRKEKERKEESSKQLILSVAVGISCSSSHSQLHLMTSIYTHVPCMPCVYQSMPWVGNLGNHKPMARTGCNSPEVFLGTRHACAKKMAGDKSHALHGCFVRLQELAEKECTQDCDTLLVTFSEVHNGELKPNWQESSSQLEQLQGNFNHLNLNMTVAISHNEKPALDINDQYVTGTIHAAAHRACKLHYTLHTPVLGVYTWSRTSFHKLLVKICKL</sequence>
<protein>
    <submittedName>
        <fullName evidence="1">Uncharacterized protein</fullName>
    </submittedName>
</protein>
<organism evidence="1 2">
    <name type="scientific">Saguinus oedipus</name>
    <name type="common">Cotton-top tamarin</name>
    <name type="synonym">Oedipomidas oedipus</name>
    <dbReference type="NCBI Taxonomy" id="9490"/>
    <lineage>
        <taxon>Eukaryota</taxon>
        <taxon>Metazoa</taxon>
        <taxon>Chordata</taxon>
        <taxon>Craniata</taxon>
        <taxon>Vertebrata</taxon>
        <taxon>Euteleostomi</taxon>
        <taxon>Mammalia</taxon>
        <taxon>Eutheria</taxon>
        <taxon>Euarchontoglires</taxon>
        <taxon>Primates</taxon>
        <taxon>Haplorrhini</taxon>
        <taxon>Platyrrhini</taxon>
        <taxon>Cebidae</taxon>
        <taxon>Callitrichinae</taxon>
        <taxon>Saguinus</taxon>
    </lineage>
</organism>
<dbReference type="Proteomes" id="UP001266305">
    <property type="component" value="Unassembled WGS sequence"/>
</dbReference>
<proteinExistence type="predicted"/>
<accession>A0ABQ9W8J2</accession>
<name>A0ABQ9W8J2_SAGOE</name>
<gene>
    <name evidence="1" type="ORF">P7K49_004583</name>
</gene>